<dbReference type="Gene3D" id="3.40.50.1000">
    <property type="entry name" value="HAD superfamily/HAD-like"/>
    <property type="match status" value="1"/>
</dbReference>
<dbReference type="PANTHER" id="PTHR10000:SF8">
    <property type="entry name" value="HAD SUPERFAMILY HYDROLASE-LIKE, TYPE 3"/>
    <property type="match status" value="1"/>
</dbReference>
<dbReference type="SUPFAM" id="SSF56784">
    <property type="entry name" value="HAD-like"/>
    <property type="match status" value="1"/>
</dbReference>
<dbReference type="EMBL" id="CTEN01000001">
    <property type="protein sequence ID" value="CQR24178.1"/>
    <property type="molecule type" value="Genomic_DNA"/>
</dbReference>
<dbReference type="RefSeq" id="WP_093649871.1">
    <property type="nucleotide sequence ID" value="NZ_CTEN01000001.1"/>
</dbReference>
<dbReference type="GO" id="GO:0000287">
    <property type="term" value="F:magnesium ion binding"/>
    <property type="evidence" value="ECO:0007669"/>
    <property type="project" value="TreeGrafter"/>
</dbReference>
<dbReference type="GO" id="GO:0005829">
    <property type="term" value="C:cytosol"/>
    <property type="evidence" value="ECO:0007669"/>
    <property type="project" value="TreeGrafter"/>
</dbReference>
<name>A0A0E4H4E2_9STRE</name>
<keyword evidence="1" id="KW-0378">Hydrolase</keyword>
<organism evidence="1 2">
    <name type="scientific">Streptococcus varani</name>
    <dbReference type="NCBI Taxonomy" id="1608583"/>
    <lineage>
        <taxon>Bacteria</taxon>
        <taxon>Bacillati</taxon>
        <taxon>Bacillota</taxon>
        <taxon>Bacilli</taxon>
        <taxon>Lactobacillales</taxon>
        <taxon>Streptococcaceae</taxon>
        <taxon>Streptococcus</taxon>
    </lineage>
</organism>
<accession>A0A0E4H4E2</accession>
<dbReference type="InterPro" id="IPR036412">
    <property type="entry name" value="HAD-like_sf"/>
</dbReference>
<dbReference type="AlphaFoldDB" id="A0A0E4H4E2"/>
<sequence>MNSIKMVATDLDGTLLNSQLELSKTNCTALENLKSRGIHVVLCTGRPFKGMQHLIDQIGLDDQDYTVSYNGSLVQSCDGKQILHQADLAPKSFARISHFFAQFGLGTHAMTMDKMYTYNYQVHPLTVRESYLGNLPLTVLNPKSYVSEPIIKIMAVGQKEDLDKAIQLFSSAFGDLFSINKSEDFYLEIMQKGDNKAKALKLLLDELQLGQENLLAFGNNLNDLELLKFARIGVAVGNAVPALKEESDYITESNDQDGVARFLQNYCA</sequence>
<keyword evidence="2" id="KW-1185">Reference proteome</keyword>
<proteinExistence type="predicted"/>
<evidence type="ECO:0000313" key="1">
    <source>
        <dbReference type="EMBL" id="CQR24178.1"/>
    </source>
</evidence>
<dbReference type="GO" id="GO:0016791">
    <property type="term" value="F:phosphatase activity"/>
    <property type="evidence" value="ECO:0007669"/>
    <property type="project" value="UniProtKB-ARBA"/>
</dbReference>
<dbReference type="InterPro" id="IPR023214">
    <property type="entry name" value="HAD_sf"/>
</dbReference>
<dbReference type="SFLD" id="SFLDS00003">
    <property type="entry name" value="Haloacid_Dehalogenase"/>
    <property type="match status" value="1"/>
</dbReference>
<dbReference type="Pfam" id="PF08282">
    <property type="entry name" value="Hydrolase_3"/>
    <property type="match status" value="1"/>
</dbReference>
<protein>
    <submittedName>
        <fullName evidence="1">Hydrolase</fullName>
    </submittedName>
</protein>
<dbReference type="NCBIfam" id="TIGR00099">
    <property type="entry name" value="Cof-subfamily"/>
    <property type="match status" value="1"/>
</dbReference>
<dbReference type="Gene3D" id="3.30.1240.10">
    <property type="match status" value="1"/>
</dbReference>
<dbReference type="InterPro" id="IPR000150">
    <property type="entry name" value="Cof"/>
</dbReference>
<evidence type="ECO:0000313" key="2">
    <source>
        <dbReference type="Proteomes" id="UP000198604"/>
    </source>
</evidence>
<dbReference type="SFLD" id="SFLDG01140">
    <property type="entry name" value="C2.B:_Phosphomannomutase_and_P"/>
    <property type="match status" value="1"/>
</dbReference>
<dbReference type="CDD" id="cd07516">
    <property type="entry name" value="HAD_Pase"/>
    <property type="match status" value="1"/>
</dbReference>
<dbReference type="InterPro" id="IPR006379">
    <property type="entry name" value="HAD-SF_hydro_IIB"/>
</dbReference>
<reference evidence="2" key="1">
    <citation type="submission" date="2015-03" db="EMBL/GenBank/DDBJ databases">
        <authorList>
            <person name="Urmite Genomes"/>
        </authorList>
    </citation>
    <scope>NUCLEOTIDE SEQUENCE [LARGE SCALE GENOMIC DNA]</scope>
    <source>
        <strain evidence="2">FF10</strain>
    </source>
</reference>
<dbReference type="Proteomes" id="UP000198604">
    <property type="component" value="Unassembled WGS sequence"/>
</dbReference>
<dbReference type="NCBIfam" id="TIGR01484">
    <property type="entry name" value="HAD-SF-IIB"/>
    <property type="match status" value="1"/>
</dbReference>
<dbReference type="STRING" id="1608583.BN1356_00539"/>
<dbReference type="OrthoDB" id="9790031at2"/>
<gene>
    <name evidence="1" type="ORF">BN1356_00539</name>
</gene>
<dbReference type="PANTHER" id="PTHR10000">
    <property type="entry name" value="PHOSPHOSERINE PHOSPHATASE"/>
    <property type="match status" value="1"/>
</dbReference>